<feature type="region of interest" description="Disordered" evidence="1">
    <location>
        <begin position="139"/>
        <end position="238"/>
    </location>
</feature>
<proteinExistence type="predicted"/>
<sequence>MRFHWSADPGIDLYKGPAVPIRAYLESFFLINLLANPDAGYPGFKRAVPYPPDGVFNIKRINNPAPRIDQSTSVIGPYLDKPLYGVDYLHILRITPIPDGFSTRVCVAEQGLYLVTPEKKYRPMFSGSELKPWVMRVDFSDQTPTTGPPAPASPTAPQRGPLPAPAEDVFGPWVATAGRPLPEWFTPDGKSGKDPETDALEQQCTTSMQTPGLQLPGPTFENPPPAPAPVPGWPALPE</sequence>
<feature type="compositionally biased region" description="Pro residues" evidence="1">
    <location>
        <begin position="146"/>
        <end position="164"/>
    </location>
</feature>
<dbReference type="RefSeq" id="WP_163695240.1">
    <property type="nucleotide sequence ID" value="NZ_AP022595.1"/>
</dbReference>
<evidence type="ECO:0000313" key="3">
    <source>
        <dbReference type="Proteomes" id="UP000466445"/>
    </source>
</evidence>
<gene>
    <name evidence="2" type="ORF">MSAR_12240</name>
</gene>
<feature type="compositionally biased region" description="Polar residues" evidence="1">
    <location>
        <begin position="200"/>
        <end position="212"/>
    </location>
</feature>
<reference evidence="2 3" key="1">
    <citation type="journal article" date="2019" name="Emerg. Microbes Infect.">
        <title>Comprehensive subspecies identification of 175 nontuberculous mycobacteria species based on 7547 genomic profiles.</title>
        <authorList>
            <person name="Matsumoto Y."/>
            <person name="Kinjo T."/>
            <person name="Motooka D."/>
            <person name="Nabeya D."/>
            <person name="Jung N."/>
            <person name="Uechi K."/>
            <person name="Horii T."/>
            <person name="Iida T."/>
            <person name="Fujita J."/>
            <person name="Nakamura S."/>
        </authorList>
    </citation>
    <scope>NUCLEOTIDE SEQUENCE [LARGE SCALE GENOMIC DNA]</scope>
    <source>
        <strain evidence="2 3">JCM 30395</strain>
    </source>
</reference>
<organism evidence="2 3">
    <name type="scientific">Mycolicibacterium sarraceniae</name>
    <dbReference type="NCBI Taxonomy" id="1534348"/>
    <lineage>
        <taxon>Bacteria</taxon>
        <taxon>Bacillati</taxon>
        <taxon>Actinomycetota</taxon>
        <taxon>Actinomycetes</taxon>
        <taxon>Mycobacteriales</taxon>
        <taxon>Mycobacteriaceae</taxon>
        <taxon>Mycolicibacterium</taxon>
    </lineage>
</organism>
<keyword evidence="3" id="KW-1185">Reference proteome</keyword>
<feature type="compositionally biased region" description="Pro residues" evidence="1">
    <location>
        <begin position="221"/>
        <end position="238"/>
    </location>
</feature>
<accession>A0A7I7SMU3</accession>
<dbReference type="EMBL" id="AP022595">
    <property type="protein sequence ID" value="BBY58088.1"/>
    <property type="molecule type" value="Genomic_DNA"/>
</dbReference>
<evidence type="ECO:0000256" key="1">
    <source>
        <dbReference type="SAM" id="MobiDB-lite"/>
    </source>
</evidence>
<protein>
    <submittedName>
        <fullName evidence="2">Uncharacterized protein</fullName>
    </submittedName>
</protein>
<dbReference type="AlphaFoldDB" id="A0A7I7SMU3"/>
<name>A0A7I7SMU3_9MYCO</name>
<evidence type="ECO:0000313" key="2">
    <source>
        <dbReference type="EMBL" id="BBY58088.1"/>
    </source>
</evidence>
<dbReference type="KEGG" id="msar:MSAR_12240"/>
<dbReference type="Proteomes" id="UP000466445">
    <property type="component" value="Chromosome"/>
</dbReference>